<dbReference type="STRING" id="1095629.A0A0C9X9B8"/>
<dbReference type="AlphaFoldDB" id="A0A0C9X9B8"/>
<accession>A0A0C9X9B8</accession>
<reference evidence="4" key="2">
    <citation type="submission" date="2015-01" db="EMBL/GenBank/DDBJ databases">
        <title>Evolutionary Origins and Diversification of the Mycorrhizal Mutualists.</title>
        <authorList>
            <consortium name="DOE Joint Genome Institute"/>
            <consortium name="Mycorrhizal Genomics Consortium"/>
            <person name="Kohler A."/>
            <person name="Kuo A."/>
            <person name="Nagy L.G."/>
            <person name="Floudas D."/>
            <person name="Copeland A."/>
            <person name="Barry K.W."/>
            <person name="Cichocki N."/>
            <person name="Veneault-Fourrey C."/>
            <person name="LaButti K."/>
            <person name="Lindquist E.A."/>
            <person name="Lipzen A."/>
            <person name="Lundell T."/>
            <person name="Morin E."/>
            <person name="Murat C."/>
            <person name="Riley R."/>
            <person name="Ohm R."/>
            <person name="Sun H."/>
            <person name="Tunlid A."/>
            <person name="Henrissat B."/>
            <person name="Grigoriev I.V."/>
            <person name="Hibbett D.S."/>
            <person name="Martin F."/>
        </authorList>
    </citation>
    <scope>NUCLEOTIDE SEQUENCE [LARGE SCALE GENOMIC DNA]</scope>
    <source>
        <strain evidence="4">LaAM-08-1</strain>
    </source>
</reference>
<reference evidence="3 4" key="1">
    <citation type="submission" date="2014-04" db="EMBL/GenBank/DDBJ databases">
        <authorList>
            <consortium name="DOE Joint Genome Institute"/>
            <person name="Kuo A."/>
            <person name="Kohler A."/>
            <person name="Nagy L.G."/>
            <person name="Floudas D."/>
            <person name="Copeland A."/>
            <person name="Barry K.W."/>
            <person name="Cichocki N."/>
            <person name="Veneault-Fourrey C."/>
            <person name="LaButti K."/>
            <person name="Lindquist E.A."/>
            <person name="Lipzen A."/>
            <person name="Lundell T."/>
            <person name="Morin E."/>
            <person name="Murat C."/>
            <person name="Sun H."/>
            <person name="Tunlid A."/>
            <person name="Henrissat B."/>
            <person name="Grigoriev I.V."/>
            <person name="Hibbett D.S."/>
            <person name="Martin F."/>
            <person name="Nordberg H.P."/>
            <person name="Cantor M.N."/>
            <person name="Hua S.X."/>
        </authorList>
    </citation>
    <scope>NUCLEOTIDE SEQUENCE [LARGE SCALE GENOMIC DNA]</scope>
    <source>
        <strain evidence="3 4">LaAM-08-1</strain>
    </source>
</reference>
<keyword evidence="4" id="KW-1185">Reference proteome</keyword>
<dbReference type="PROSITE" id="PS51391">
    <property type="entry name" value="CID"/>
    <property type="match status" value="1"/>
</dbReference>
<feature type="compositionally biased region" description="Polar residues" evidence="1">
    <location>
        <begin position="257"/>
        <end position="266"/>
    </location>
</feature>
<dbReference type="SMART" id="SM00582">
    <property type="entry name" value="RPR"/>
    <property type="match status" value="1"/>
</dbReference>
<feature type="compositionally biased region" description="Basic and acidic residues" evidence="1">
    <location>
        <begin position="379"/>
        <end position="393"/>
    </location>
</feature>
<dbReference type="Pfam" id="PF04818">
    <property type="entry name" value="CID"/>
    <property type="match status" value="1"/>
</dbReference>
<dbReference type="InterPro" id="IPR008942">
    <property type="entry name" value="ENTH_VHS"/>
</dbReference>
<evidence type="ECO:0000313" key="3">
    <source>
        <dbReference type="EMBL" id="KIK08840.1"/>
    </source>
</evidence>
<dbReference type="Proteomes" id="UP000054477">
    <property type="component" value="Unassembled WGS sequence"/>
</dbReference>
<sequence length="629" mass="67960">MSPLEEFELILKDVVQAKRLSASKMHKLTEIALKSMQDDTQLVSILYRTHKSLPATSKISSLYVFDALARAARHKVEKQGLVNDSQIGNCATFLQKVEGVVEGLFQDMLSIGSPEAKDKTKKILDIWVKGNIFPKAILSRLSDVLKETEQEPELNVLTPTDPRIIQQTASTAPVSVPTLSTTSPTSDPHATLLALLAQAQAASTAASSSSSQTNVNTGAPTTSLDAVQLAILQQLAQTAAVPPSTSLPAPSVAAGSQDFQGVNGSLRSPAPHRDEHDLVNKESRHDRYRSPENGRGHSDDPHPRDPRGGIAGRGRGRRWDERDRDRYRDRERDRSPLRRGGRSRSRSPPSRYGARREPYSPPRKHASSISWQRGPAPESVHDSGKDEFGRDIRPSSPESNSASLPVEKTKSPPPAPPTAGEKPPLTSSPAFRNNHDPTLSPSVAANTSSNKPIAAFVSSTVSPHQGMEKFDLATFDLTSPLSWEALGKMWQVTHGDTPTTEQLMQFVMGMGTGQPAQIEAEGWDMKDAHSSGQVWGGSRGTRGGFYRGRARGGFTHGKVRNVHEGWGYDGNSQSTDAIVLGGGSDDMDVSPPEQKHVASETDGGGPGGRMQRMGDKWVFVRDQGAAGIS</sequence>
<feature type="compositionally biased region" description="Basic and acidic residues" evidence="1">
    <location>
        <begin position="271"/>
        <end position="307"/>
    </location>
</feature>
<protein>
    <recommendedName>
        <fullName evidence="2">CID domain-containing protein</fullName>
    </recommendedName>
</protein>
<dbReference type="InterPro" id="IPR006569">
    <property type="entry name" value="CID_dom"/>
</dbReference>
<feature type="domain" description="CID" evidence="2">
    <location>
        <begin position="1"/>
        <end position="149"/>
    </location>
</feature>
<organism evidence="3 4">
    <name type="scientific">Laccaria amethystina LaAM-08-1</name>
    <dbReference type="NCBI Taxonomy" id="1095629"/>
    <lineage>
        <taxon>Eukaryota</taxon>
        <taxon>Fungi</taxon>
        <taxon>Dikarya</taxon>
        <taxon>Basidiomycota</taxon>
        <taxon>Agaricomycotina</taxon>
        <taxon>Agaricomycetes</taxon>
        <taxon>Agaricomycetidae</taxon>
        <taxon>Agaricales</taxon>
        <taxon>Agaricineae</taxon>
        <taxon>Hydnangiaceae</taxon>
        <taxon>Laccaria</taxon>
    </lineage>
</organism>
<dbReference type="EMBL" id="KN838540">
    <property type="protein sequence ID" value="KIK08840.1"/>
    <property type="molecule type" value="Genomic_DNA"/>
</dbReference>
<proteinExistence type="predicted"/>
<name>A0A0C9X9B8_9AGAR</name>
<dbReference type="OrthoDB" id="79367at2759"/>
<dbReference type="Gene3D" id="1.25.40.90">
    <property type="match status" value="1"/>
</dbReference>
<feature type="compositionally biased region" description="Basic and acidic residues" evidence="1">
    <location>
        <begin position="317"/>
        <end position="336"/>
    </location>
</feature>
<feature type="compositionally biased region" description="Polar residues" evidence="1">
    <location>
        <begin position="425"/>
        <end position="446"/>
    </location>
</feature>
<evidence type="ECO:0000313" key="4">
    <source>
        <dbReference type="Proteomes" id="UP000054477"/>
    </source>
</evidence>
<feature type="region of interest" description="Disordered" evidence="1">
    <location>
        <begin position="580"/>
        <end position="615"/>
    </location>
</feature>
<evidence type="ECO:0000256" key="1">
    <source>
        <dbReference type="SAM" id="MobiDB-lite"/>
    </source>
</evidence>
<gene>
    <name evidence="3" type="ORF">K443DRAFT_493395</name>
</gene>
<dbReference type="SUPFAM" id="SSF48464">
    <property type="entry name" value="ENTH/VHS domain"/>
    <property type="match status" value="1"/>
</dbReference>
<feature type="region of interest" description="Disordered" evidence="1">
    <location>
        <begin position="242"/>
        <end position="446"/>
    </location>
</feature>
<evidence type="ECO:0000259" key="2">
    <source>
        <dbReference type="PROSITE" id="PS51391"/>
    </source>
</evidence>
<dbReference type="HOGENOM" id="CLU_018327_1_0_1"/>